<name>A0A1R3FZD7_COCAP</name>
<dbReference type="Gramene" id="OMO51199">
    <property type="protein sequence ID" value="OMO51199"/>
    <property type="gene ID" value="CCACVL1_29940"/>
</dbReference>
<dbReference type="Proteomes" id="UP000188268">
    <property type="component" value="Unassembled WGS sequence"/>
</dbReference>
<evidence type="ECO:0000313" key="2">
    <source>
        <dbReference type="Proteomes" id="UP000188268"/>
    </source>
</evidence>
<comment type="caution">
    <text evidence="1">The sequence shown here is derived from an EMBL/GenBank/DDBJ whole genome shotgun (WGS) entry which is preliminary data.</text>
</comment>
<proteinExistence type="predicted"/>
<organism evidence="1 2">
    <name type="scientific">Corchorus capsularis</name>
    <name type="common">Jute</name>
    <dbReference type="NCBI Taxonomy" id="210143"/>
    <lineage>
        <taxon>Eukaryota</taxon>
        <taxon>Viridiplantae</taxon>
        <taxon>Streptophyta</taxon>
        <taxon>Embryophyta</taxon>
        <taxon>Tracheophyta</taxon>
        <taxon>Spermatophyta</taxon>
        <taxon>Magnoliopsida</taxon>
        <taxon>eudicotyledons</taxon>
        <taxon>Gunneridae</taxon>
        <taxon>Pentapetalae</taxon>
        <taxon>rosids</taxon>
        <taxon>malvids</taxon>
        <taxon>Malvales</taxon>
        <taxon>Malvaceae</taxon>
        <taxon>Grewioideae</taxon>
        <taxon>Apeibeae</taxon>
        <taxon>Corchorus</taxon>
    </lineage>
</organism>
<gene>
    <name evidence="1" type="ORF">CCACVL1_29940</name>
</gene>
<accession>A0A1R3FZD7</accession>
<dbReference type="AlphaFoldDB" id="A0A1R3FZD7"/>
<dbReference type="EMBL" id="AWWV01015917">
    <property type="protein sequence ID" value="OMO51199.1"/>
    <property type="molecule type" value="Genomic_DNA"/>
</dbReference>
<protein>
    <submittedName>
        <fullName evidence="1">Uncharacterized protein</fullName>
    </submittedName>
</protein>
<keyword evidence="2" id="KW-1185">Reference proteome</keyword>
<reference evidence="1 2" key="1">
    <citation type="submission" date="2013-09" db="EMBL/GenBank/DDBJ databases">
        <title>Corchorus capsularis genome sequencing.</title>
        <authorList>
            <person name="Alam M."/>
            <person name="Haque M.S."/>
            <person name="Islam M.S."/>
            <person name="Emdad E.M."/>
            <person name="Islam M.M."/>
            <person name="Ahmed B."/>
            <person name="Halim A."/>
            <person name="Hossen Q.M.M."/>
            <person name="Hossain M.Z."/>
            <person name="Ahmed R."/>
            <person name="Khan M.M."/>
            <person name="Islam R."/>
            <person name="Rashid M.M."/>
            <person name="Khan S.A."/>
            <person name="Rahman M.S."/>
            <person name="Alam M."/>
        </authorList>
    </citation>
    <scope>NUCLEOTIDE SEQUENCE [LARGE SCALE GENOMIC DNA]</scope>
    <source>
        <strain evidence="2">cv. CVL-1</strain>
        <tissue evidence="1">Whole seedling</tissue>
    </source>
</reference>
<sequence length="25" mass="3105">MDISDIYICPYTQSVRDPRVIRYHY</sequence>
<evidence type="ECO:0000313" key="1">
    <source>
        <dbReference type="EMBL" id="OMO51199.1"/>
    </source>
</evidence>